<evidence type="ECO:0000313" key="4">
    <source>
        <dbReference type="Proteomes" id="UP000613840"/>
    </source>
</evidence>
<organism evidence="3 4">
    <name type="scientific">Microlunatus endophyticus</name>
    <dbReference type="NCBI Taxonomy" id="1716077"/>
    <lineage>
        <taxon>Bacteria</taxon>
        <taxon>Bacillati</taxon>
        <taxon>Actinomycetota</taxon>
        <taxon>Actinomycetes</taxon>
        <taxon>Propionibacteriales</taxon>
        <taxon>Propionibacteriaceae</taxon>
        <taxon>Microlunatus</taxon>
    </lineage>
</organism>
<evidence type="ECO:0000256" key="1">
    <source>
        <dbReference type="SAM" id="MobiDB-lite"/>
    </source>
</evidence>
<reference evidence="3" key="1">
    <citation type="journal article" date="2014" name="Int. J. Syst. Evol. Microbiol.">
        <title>Complete genome sequence of Corynebacterium casei LMG S-19264T (=DSM 44701T), isolated from a smear-ripened cheese.</title>
        <authorList>
            <consortium name="US DOE Joint Genome Institute (JGI-PGF)"/>
            <person name="Walter F."/>
            <person name="Albersmeier A."/>
            <person name="Kalinowski J."/>
            <person name="Ruckert C."/>
        </authorList>
    </citation>
    <scope>NUCLEOTIDE SEQUENCE</scope>
    <source>
        <strain evidence="3">CGMCC 4.7306</strain>
    </source>
</reference>
<sequence>MSSQCVDLLPQCWQHPAMTDGVRNIPTTAEPAADRGQRALIERARAVLSQDDRVLGIWLSGSYGRGDSDEFSDVDLFVVTDAADVDGFCQDWPGISDAIAPSVLRKQIPGRPVFTQVSSDWLRFDLVVGTPTDIPRRTTSTLRPLYDPSGLSSRLSPPGPPKQPDPERVASLTQEFFRVLGLLPVVVGRGEYYVAVKGAGMALTMLGDLMLEDVAVEDRGGAMHLTRLLPADRCQTLMDLPAIEATRESVIDAHLACAAAFVPLARDLYRRCELEWPAAMEDALRRHLDKTLAIKLPG</sequence>
<dbReference type="Pfam" id="PF01909">
    <property type="entry name" value="NTP_transf_2"/>
    <property type="match status" value="1"/>
</dbReference>
<dbReference type="GO" id="GO:0016779">
    <property type="term" value="F:nucleotidyltransferase activity"/>
    <property type="evidence" value="ECO:0007669"/>
    <property type="project" value="InterPro"/>
</dbReference>
<accession>A0A917SKE4</accession>
<proteinExistence type="predicted"/>
<reference evidence="3" key="2">
    <citation type="submission" date="2020-09" db="EMBL/GenBank/DDBJ databases">
        <authorList>
            <person name="Sun Q."/>
            <person name="Zhou Y."/>
        </authorList>
    </citation>
    <scope>NUCLEOTIDE SEQUENCE</scope>
    <source>
        <strain evidence="3">CGMCC 4.7306</strain>
    </source>
</reference>
<comment type="caution">
    <text evidence="3">The sequence shown here is derived from an EMBL/GenBank/DDBJ whole genome shotgun (WGS) entry which is preliminary data.</text>
</comment>
<dbReference type="AlphaFoldDB" id="A0A917SKE4"/>
<dbReference type="Gene3D" id="3.30.460.10">
    <property type="entry name" value="Beta Polymerase, domain 2"/>
    <property type="match status" value="1"/>
</dbReference>
<evidence type="ECO:0000313" key="3">
    <source>
        <dbReference type="EMBL" id="GGL84284.1"/>
    </source>
</evidence>
<dbReference type="SUPFAM" id="SSF81301">
    <property type="entry name" value="Nucleotidyltransferase"/>
    <property type="match status" value="1"/>
</dbReference>
<name>A0A917SKE4_9ACTN</name>
<feature type="region of interest" description="Disordered" evidence="1">
    <location>
        <begin position="135"/>
        <end position="168"/>
    </location>
</feature>
<protein>
    <recommendedName>
        <fullName evidence="2">Polymerase nucleotidyl transferase domain-containing protein</fullName>
    </recommendedName>
</protein>
<evidence type="ECO:0000259" key="2">
    <source>
        <dbReference type="Pfam" id="PF01909"/>
    </source>
</evidence>
<dbReference type="InterPro" id="IPR043519">
    <property type="entry name" value="NT_sf"/>
</dbReference>
<dbReference type="EMBL" id="BMMZ01000025">
    <property type="protein sequence ID" value="GGL84284.1"/>
    <property type="molecule type" value="Genomic_DNA"/>
</dbReference>
<gene>
    <name evidence="3" type="ORF">GCM10011575_48140</name>
</gene>
<dbReference type="Proteomes" id="UP000613840">
    <property type="component" value="Unassembled WGS sequence"/>
</dbReference>
<feature type="domain" description="Polymerase nucleotidyl transferase" evidence="2">
    <location>
        <begin position="42"/>
        <end position="83"/>
    </location>
</feature>
<keyword evidence="4" id="KW-1185">Reference proteome</keyword>
<dbReference type="CDD" id="cd05403">
    <property type="entry name" value="NT_KNTase_like"/>
    <property type="match status" value="1"/>
</dbReference>
<dbReference type="InterPro" id="IPR002934">
    <property type="entry name" value="Polymerase_NTP_transf_dom"/>
</dbReference>